<protein>
    <submittedName>
        <fullName evidence="1">Uncharacterized protein</fullName>
    </submittedName>
</protein>
<dbReference type="GeneID" id="65127733"/>
<organism evidence="1 2">
    <name type="scientific">Mycobacterium phage Gail</name>
    <dbReference type="NCBI Taxonomy" id="2743994"/>
    <lineage>
        <taxon>Viruses</taxon>
        <taxon>Duplodnaviria</taxon>
        <taxon>Heunggongvirae</taxon>
        <taxon>Uroviricota</taxon>
        <taxon>Caudoviricetes</taxon>
        <taxon>Luchadorvirus</taxon>
        <taxon>Luchadorvirus gail</taxon>
        <taxon>Lucadorvirus gail</taxon>
    </lineage>
</organism>
<dbReference type="KEGG" id="vg:65127733"/>
<evidence type="ECO:0000313" key="1">
    <source>
        <dbReference type="EMBL" id="QLF84665.1"/>
    </source>
</evidence>
<dbReference type="Proteomes" id="UP000510603">
    <property type="component" value="Segment"/>
</dbReference>
<accession>A0A7D5FS89</accession>
<dbReference type="RefSeq" id="YP_010109453.1">
    <property type="nucleotide sequence ID" value="NC_055858.1"/>
</dbReference>
<sequence>MKSQERVYITGIGWVVSRGGHYEIERIRK</sequence>
<evidence type="ECO:0000313" key="2">
    <source>
        <dbReference type="Proteomes" id="UP000510603"/>
    </source>
</evidence>
<keyword evidence="2" id="KW-1185">Reference proteome</keyword>
<gene>
    <name evidence="1" type="primary">101</name>
    <name evidence="1" type="ORF">SEA_GAIL_101</name>
</gene>
<reference evidence="1 2" key="1">
    <citation type="submission" date="2020-05" db="EMBL/GenBank/DDBJ databases">
        <authorList>
            <person name="Vorhees N."/>
            <person name="Tucker A.R."/>
            <person name="Stephan M.R."/>
            <person name="Stalions G.A."/>
            <person name="Riebschleger D.L."/>
            <person name="Petouhoff A.M."/>
            <person name="Paluch K.V."/>
            <person name="Lockett T."/>
            <person name="Koorndyk N.D."/>
            <person name="Koehl A.J."/>
            <person name="Johnson H.K."/>
            <person name="Hood S.A."/>
            <person name="Currier J.K."/>
            <person name="Covert A."/>
            <person name="Bojanowski S.E."/>
            <person name="Bilisko A."/>
            <person name="Bartz C."/>
            <person name="Beck A.M."/>
            <person name="Sievers M.T."/>
            <person name="Stukey J."/>
            <person name="Garlena R.A."/>
            <person name="Russell D.A."/>
            <person name="Pope W.H."/>
            <person name="Jacobs-Sera D."/>
            <person name="Hatfull G.F."/>
        </authorList>
    </citation>
    <scope>NUCLEOTIDE SEQUENCE [LARGE SCALE GENOMIC DNA]</scope>
</reference>
<dbReference type="EMBL" id="MT522004">
    <property type="protein sequence ID" value="QLF84665.1"/>
    <property type="molecule type" value="Genomic_DNA"/>
</dbReference>
<proteinExistence type="predicted"/>
<name>A0A7D5FS89_9CAUD</name>